<organism evidence="1 2">
    <name type="scientific">Leptospira congkakensis</name>
    <dbReference type="NCBI Taxonomy" id="2484932"/>
    <lineage>
        <taxon>Bacteria</taxon>
        <taxon>Pseudomonadati</taxon>
        <taxon>Spirochaetota</taxon>
        <taxon>Spirochaetia</taxon>
        <taxon>Leptospirales</taxon>
        <taxon>Leptospiraceae</taxon>
        <taxon>Leptospira</taxon>
    </lineage>
</organism>
<name>A0A4Z1A0D9_9LEPT</name>
<evidence type="ECO:0000313" key="1">
    <source>
        <dbReference type="EMBL" id="TGL93750.1"/>
    </source>
</evidence>
<dbReference type="RefSeq" id="WP_135736257.1">
    <property type="nucleotide sequence ID" value="NZ_RQGP01000010.1"/>
</dbReference>
<evidence type="ECO:0000313" key="2">
    <source>
        <dbReference type="Proteomes" id="UP000298263"/>
    </source>
</evidence>
<protein>
    <submittedName>
        <fullName evidence="1">Uncharacterized protein</fullName>
    </submittedName>
</protein>
<keyword evidence="2" id="KW-1185">Reference proteome</keyword>
<dbReference type="EMBL" id="RQGP01000010">
    <property type="protein sequence ID" value="TGL93750.1"/>
    <property type="molecule type" value="Genomic_DNA"/>
</dbReference>
<comment type="caution">
    <text evidence="1">The sequence shown here is derived from an EMBL/GenBank/DDBJ whole genome shotgun (WGS) entry which is preliminary data.</text>
</comment>
<reference evidence="1" key="1">
    <citation type="journal article" date="2019" name="PLoS Negl. Trop. Dis.">
        <title>Revisiting the worldwide diversity of Leptospira species in the environment.</title>
        <authorList>
            <person name="Vincent A.T."/>
            <person name="Schiettekatte O."/>
            <person name="Bourhy P."/>
            <person name="Veyrier F.J."/>
            <person name="Picardeau M."/>
        </authorList>
    </citation>
    <scope>NUCLEOTIDE SEQUENCE [LARGE SCALE GENOMIC DNA]</scope>
    <source>
        <strain evidence="1">201702422</strain>
    </source>
</reference>
<gene>
    <name evidence="1" type="ORF">EHQ69_04510</name>
</gene>
<sequence length="119" mass="13921">MPVLCKHKVSVHGNYYSKSQDVDKCYVSAFSYTIKNKPITREERDKLLSLGWYEAHDLINKITFVYSLQTTLNKPEFYIEGKAPEFNFEHDLPIAEPWLTAVEFNIESMKELTYVGYSK</sequence>
<dbReference type="AlphaFoldDB" id="A0A4Z1A0D9"/>
<accession>A0A4Z1A0D9</accession>
<dbReference type="Proteomes" id="UP000298263">
    <property type="component" value="Unassembled WGS sequence"/>
</dbReference>
<proteinExistence type="predicted"/>